<dbReference type="EMBL" id="GBRH01246897">
    <property type="protein sequence ID" value="JAD50998.1"/>
    <property type="molecule type" value="Transcribed_RNA"/>
</dbReference>
<protein>
    <submittedName>
        <fullName evidence="1">Uncharacterized protein</fullName>
    </submittedName>
</protein>
<reference evidence="1" key="1">
    <citation type="submission" date="2014-09" db="EMBL/GenBank/DDBJ databases">
        <authorList>
            <person name="Magalhaes I.L.F."/>
            <person name="Oliveira U."/>
            <person name="Santos F.R."/>
            <person name="Vidigal T.H.D.A."/>
            <person name="Brescovit A.D."/>
            <person name="Santos A.J."/>
        </authorList>
    </citation>
    <scope>NUCLEOTIDE SEQUENCE</scope>
    <source>
        <tissue evidence="1">Shoot tissue taken approximately 20 cm above the soil surface</tissue>
    </source>
</reference>
<accession>A0A0A9AMA2</accession>
<name>A0A0A9AMA2_ARUDO</name>
<dbReference type="AlphaFoldDB" id="A0A0A9AMA2"/>
<proteinExistence type="predicted"/>
<organism evidence="1">
    <name type="scientific">Arundo donax</name>
    <name type="common">Giant reed</name>
    <name type="synonym">Donax arundinaceus</name>
    <dbReference type="NCBI Taxonomy" id="35708"/>
    <lineage>
        <taxon>Eukaryota</taxon>
        <taxon>Viridiplantae</taxon>
        <taxon>Streptophyta</taxon>
        <taxon>Embryophyta</taxon>
        <taxon>Tracheophyta</taxon>
        <taxon>Spermatophyta</taxon>
        <taxon>Magnoliopsida</taxon>
        <taxon>Liliopsida</taxon>
        <taxon>Poales</taxon>
        <taxon>Poaceae</taxon>
        <taxon>PACMAD clade</taxon>
        <taxon>Arundinoideae</taxon>
        <taxon>Arundineae</taxon>
        <taxon>Arundo</taxon>
    </lineage>
</organism>
<evidence type="ECO:0000313" key="1">
    <source>
        <dbReference type="EMBL" id="JAD50998.1"/>
    </source>
</evidence>
<sequence>MAIHHTWFQSFVSKLFLDGLNQEFDICRQLIFSMPEWLSLHDIISNITEEETRLTRPKVDD</sequence>
<reference evidence="1" key="2">
    <citation type="journal article" date="2015" name="Data Brief">
        <title>Shoot transcriptome of the giant reed, Arundo donax.</title>
        <authorList>
            <person name="Barrero R.A."/>
            <person name="Guerrero F.D."/>
            <person name="Moolhuijzen P."/>
            <person name="Goolsby J.A."/>
            <person name="Tidwell J."/>
            <person name="Bellgard S.E."/>
            <person name="Bellgard M.I."/>
        </authorList>
    </citation>
    <scope>NUCLEOTIDE SEQUENCE</scope>
    <source>
        <tissue evidence="1">Shoot tissue taken approximately 20 cm above the soil surface</tissue>
    </source>
</reference>